<protein>
    <submittedName>
        <fullName evidence="1">Uncharacterized protein</fullName>
    </submittedName>
</protein>
<name>A7VPX9_9FIRM</name>
<sequence length="51" mass="6168">MVILYIQREQRKGPPIFNRRPFLIFYLRNNRLDVQRAFGGFPQLMIKFGLV</sequence>
<reference evidence="1 2" key="2">
    <citation type="submission" date="2007-08" db="EMBL/GenBank/DDBJ databases">
        <authorList>
            <person name="Fulton L."/>
            <person name="Clifton S."/>
            <person name="Fulton B."/>
            <person name="Xu J."/>
            <person name="Minx P."/>
            <person name="Pepin K.H."/>
            <person name="Johnson M."/>
            <person name="Thiruvilangam P."/>
            <person name="Bhonagiri V."/>
            <person name="Nash W.E."/>
            <person name="Wang C."/>
            <person name="Mardis E.R."/>
            <person name="Wilson R.K."/>
        </authorList>
    </citation>
    <scope>NUCLEOTIDE SEQUENCE [LARGE SCALE GENOMIC DNA]</scope>
    <source>
        <strain evidence="1 2">DSM 753</strain>
    </source>
</reference>
<gene>
    <name evidence="1" type="ORF">CLOLEP_00606</name>
</gene>
<dbReference type="EMBL" id="ABCB02000014">
    <property type="protein sequence ID" value="EDO62484.1"/>
    <property type="molecule type" value="Genomic_DNA"/>
</dbReference>
<dbReference type="Proteomes" id="UP000003490">
    <property type="component" value="Unassembled WGS sequence"/>
</dbReference>
<evidence type="ECO:0000313" key="1">
    <source>
        <dbReference type="EMBL" id="EDO62484.1"/>
    </source>
</evidence>
<accession>A7VPX9</accession>
<reference evidence="1 2" key="1">
    <citation type="submission" date="2007-08" db="EMBL/GenBank/DDBJ databases">
        <title>Draft genome sequence of Clostridium leptum (DSM 753).</title>
        <authorList>
            <person name="Sudarsanam P."/>
            <person name="Ley R."/>
            <person name="Guruge J."/>
            <person name="Turnbaugh P.J."/>
            <person name="Mahowald M."/>
            <person name="Liep D."/>
            <person name="Gordon J."/>
        </authorList>
    </citation>
    <scope>NUCLEOTIDE SEQUENCE [LARGE SCALE GENOMIC DNA]</scope>
    <source>
        <strain evidence="1 2">DSM 753</strain>
    </source>
</reference>
<organism evidence="1 2">
    <name type="scientific">[Clostridium] leptum DSM 753</name>
    <dbReference type="NCBI Taxonomy" id="428125"/>
    <lineage>
        <taxon>Bacteria</taxon>
        <taxon>Bacillati</taxon>
        <taxon>Bacillota</taxon>
        <taxon>Clostridia</taxon>
        <taxon>Eubacteriales</taxon>
        <taxon>Oscillospiraceae</taxon>
        <taxon>Oscillospiraceae incertae sedis</taxon>
    </lineage>
</organism>
<dbReference type="AlphaFoldDB" id="A7VPX9"/>
<comment type="caution">
    <text evidence="1">The sequence shown here is derived from an EMBL/GenBank/DDBJ whole genome shotgun (WGS) entry which is preliminary data.</text>
</comment>
<dbReference type="HOGENOM" id="CLU_3097379_0_0_9"/>
<evidence type="ECO:0000313" key="2">
    <source>
        <dbReference type="Proteomes" id="UP000003490"/>
    </source>
</evidence>
<proteinExistence type="predicted"/>